<organism evidence="15 16">
    <name type="scientific">Actinomyces massiliensis F0489</name>
    <dbReference type="NCBI Taxonomy" id="1125718"/>
    <lineage>
        <taxon>Bacteria</taxon>
        <taxon>Bacillati</taxon>
        <taxon>Actinomycetota</taxon>
        <taxon>Actinomycetes</taxon>
        <taxon>Actinomycetales</taxon>
        <taxon>Actinomycetaceae</taxon>
        <taxon>Actinomyces</taxon>
    </lineage>
</organism>
<keyword evidence="5" id="KW-0808">Transferase</keyword>
<dbReference type="SMART" id="SM00304">
    <property type="entry name" value="HAMP"/>
    <property type="match status" value="1"/>
</dbReference>
<keyword evidence="6 12" id="KW-0812">Transmembrane</keyword>
<dbReference type="GO" id="GO:0005886">
    <property type="term" value="C:plasma membrane"/>
    <property type="evidence" value="ECO:0007669"/>
    <property type="project" value="UniProtKB-SubCell"/>
</dbReference>
<dbReference type="PROSITE" id="PS50885">
    <property type="entry name" value="HAMP"/>
    <property type="match status" value="1"/>
</dbReference>
<protein>
    <recommendedName>
        <fullName evidence="3">histidine kinase</fullName>
        <ecNumber evidence="3">2.7.13.3</ecNumber>
    </recommendedName>
</protein>
<dbReference type="PATRIC" id="fig|1125718.3.peg.83"/>
<dbReference type="GO" id="GO:0000155">
    <property type="term" value="F:phosphorelay sensor kinase activity"/>
    <property type="evidence" value="ECO:0007669"/>
    <property type="project" value="InterPro"/>
</dbReference>
<dbReference type="InterPro" id="IPR003661">
    <property type="entry name" value="HisK_dim/P_dom"/>
</dbReference>
<dbReference type="Gene3D" id="1.10.287.130">
    <property type="match status" value="1"/>
</dbReference>
<dbReference type="OrthoDB" id="9786919at2"/>
<comment type="caution">
    <text evidence="15">The sequence shown here is derived from an EMBL/GenBank/DDBJ whole genome shotgun (WGS) entry which is preliminary data.</text>
</comment>
<dbReference type="EMBL" id="AKFT01000006">
    <property type="protein sequence ID" value="EJF47655.1"/>
    <property type="molecule type" value="Genomic_DNA"/>
</dbReference>
<comment type="subcellular location">
    <subcellularLocation>
        <location evidence="2">Cell membrane</location>
    </subcellularLocation>
</comment>
<feature type="compositionally biased region" description="Basic and acidic residues" evidence="11">
    <location>
        <begin position="59"/>
        <end position="69"/>
    </location>
</feature>
<name>J1HNT5_9ACTO</name>
<evidence type="ECO:0000256" key="12">
    <source>
        <dbReference type="SAM" id="Phobius"/>
    </source>
</evidence>
<dbReference type="FunFam" id="1.10.287.130:FF:000001">
    <property type="entry name" value="Two-component sensor histidine kinase"/>
    <property type="match status" value="1"/>
</dbReference>
<evidence type="ECO:0000256" key="3">
    <source>
        <dbReference type="ARBA" id="ARBA00012438"/>
    </source>
</evidence>
<dbReference type="SMART" id="SM00387">
    <property type="entry name" value="HATPase_c"/>
    <property type="match status" value="1"/>
</dbReference>
<evidence type="ECO:0000256" key="1">
    <source>
        <dbReference type="ARBA" id="ARBA00000085"/>
    </source>
</evidence>
<keyword evidence="16" id="KW-1185">Reference proteome</keyword>
<feature type="compositionally biased region" description="Low complexity" evidence="11">
    <location>
        <begin position="100"/>
        <end position="119"/>
    </location>
</feature>
<dbReference type="RefSeq" id="WP_008729509.1">
    <property type="nucleotide sequence ID" value="NZ_AKFT01000006.1"/>
</dbReference>
<dbReference type="SUPFAM" id="SSF55874">
    <property type="entry name" value="ATPase domain of HSP90 chaperone/DNA topoisomerase II/histidine kinase"/>
    <property type="match status" value="1"/>
</dbReference>
<dbReference type="Gene3D" id="3.30.565.10">
    <property type="entry name" value="Histidine kinase-like ATPase, C-terminal domain"/>
    <property type="match status" value="1"/>
</dbReference>
<dbReference type="PANTHER" id="PTHR45436">
    <property type="entry name" value="SENSOR HISTIDINE KINASE YKOH"/>
    <property type="match status" value="1"/>
</dbReference>
<evidence type="ECO:0000256" key="2">
    <source>
        <dbReference type="ARBA" id="ARBA00004236"/>
    </source>
</evidence>
<evidence type="ECO:0000256" key="8">
    <source>
        <dbReference type="ARBA" id="ARBA00022989"/>
    </source>
</evidence>
<dbReference type="Pfam" id="PF00512">
    <property type="entry name" value="HisKA"/>
    <property type="match status" value="1"/>
</dbReference>
<evidence type="ECO:0000256" key="9">
    <source>
        <dbReference type="ARBA" id="ARBA00023012"/>
    </source>
</evidence>
<evidence type="ECO:0000313" key="15">
    <source>
        <dbReference type="EMBL" id="EJF47655.1"/>
    </source>
</evidence>
<feature type="compositionally biased region" description="Basic and acidic residues" evidence="11">
    <location>
        <begin position="76"/>
        <end position="91"/>
    </location>
</feature>
<evidence type="ECO:0000256" key="6">
    <source>
        <dbReference type="ARBA" id="ARBA00022692"/>
    </source>
</evidence>
<dbReference type="eggNOG" id="COG2205">
    <property type="taxonomic scope" value="Bacteria"/>
</dbReference>
<evidence type="ECO:0000313" key="16">
    <source>
        <dbReference type="Proteomes" id="UP000002941"/>
    </source>
</evidence>
<dbReference type="PANTHER" id="PTHR45436:SF5">
    <property type="entry name" value="SENSOR HISTIDINE KINASE TRCS"/>
    <property type="match status" value="1"/>
</dbReference>
<feature type="region of interest" description="Disordered" evidence="11">
    <location>
        <begin position="494"/>
        <end position="544"/>
    </location>
</feature>
<feature type="transmembrane region" description="Helical" evidence="12">
    <location>
        <begin position="20"/>
        <end position="42"/>
    </location>
</feature>
<feature type="transmembrane region" description="Helical" evidence="12">
    <location>
        <begin position="249"/>
        <end position="271"/>
    </location>
</feature>
<dbReference type="CDD" id="cd00082">
    <property type="entry name" value="HisKA"/>
    <property type="match status" value="1"/>
</dbReference>
<evidence type="ECO:0000256" key="4">
    <source>
        <dbReference type="ARBA" id="ARBA00022553"/>
    </source>
</evidence>
<dbReference type="SMART" id="SM00388">
    <property type="entry name" value="HisKA"/>
    <property type="match status" value="1"/>
</dbReference>
<gene>
    <name evidence="15" type="ORF">HMPREF1318_1817</name>
</gene>
<evidence type="ECO:0000259" key="14">
    <source>
        <dbReference type="PROSITE" id="PS50885"/>
    </source>
</evidence>
<dbReference type="InterPro" id="IPR004358">
    <property type="entry name" value="Sig_transdc_His_kin-like_C"/>
</dbReference>
<proteinExistence type="predicted"/>
<dbReference type="InterPro" id="IPR036097">
    <property type="entry name" value="HisK_dim/P_sf"/>
</dbReference>
<keyword evidence="8 12" id="KW-1133">Transmembrane helix</keyword>
<reference evidence="15 16" key="1">
    <citation type="submission" date="2012-05" db="EMBL/GenBank/DDBJ databases">
        <authorList>
            <person name="Harkins D.M."/>
            <person name="Madupu R."/>
            <person name="Durkin A.S."/>
            <person name="Torralba M."/>
            <person name="Methe B."/>
            <person name="Sutton G.G."/>
            <person name="Nelson K.E."/>
        </authorList>
    </citation>
    <scope>NUCLEOTIDE SEQUENCE [LARGE SCALE GENOMIC DNA]</scope>
    <source>
        <strain evidence="15 16">F0489</strain>
    </source>
</reference>
<evidence type="ECO:0000256" key="11">
    <source>
        <dbReference type="SAM" id="MobiDB-lite"/>
    </source>
</evidence>
<dbReference type="InterPro" id="IPR036890">
    <property type="entry name" value="HATPase_C_sf"/>
</dbReference>
<evidence type="ECO:0000259" key="13">
    <source>
        <dbReference type="PROSITE" id="PS50109"/>
    </source>
</evidence>
<dbReference type="PRINTS" id="PR00344">
    <property type="entry name" value="BCTRLSENSOR"/>
</dbReference>
<keyword evidence="10 12" id="KW-0472">Membrane</keyword>
<dbReference type="EC" id="2.7.13.3" evidence="3"/>
<evidence type="ECO:0000256" key="7">
    <source>
        <dbReference type="ARBA" id="ARBA00022777"/>
    </source>
</evidence>
<evidence type="ECO:0000256" key="5">
    <source>
        <dbReference type="ARBA" id="ARBA00022679"/>
    </source>
</evidence>
<keyword evidence="7" id="KW-0418">Kinase</keyword>
<dbReference type="InterPro" id="IPR003594">
    <property type="entry name" value="HATPase_dom"/>
</dbReference>
<evidence type="ECO:0000256" key="10">
    <source>
        <dbReference type="ARBA" id="ARBA00023136"/>
    </source>
</evidence>
<keyword evidence="9" id="KW-0902">Two-component regulatory system</keyword>
<dbReference type="PROSITE" id="PS50109">
    <property type="entry name" value="HIS_KIN"/>
    <property type="match status" value="1"/>
</dbReference>
<dbReference type="InterPro" id="IPR003660">
    <property type="entry name" value="HAMP_dom"/>
</dbReference>
<sequence>MKARPPLPPLRPHSLRTRLVVGVLGLMLVMAAATGAFSTLTLRHTLMNRLDEQLTAASHRAEMRRHEAEHDEPELEDKKDEKDAEGAKAEKDEDPDSPEADSTSSASSTSSTSSASDSTQPPHACETPGPDKAHDKPIPAGLDAAGQSAGTLTLIASGAHDDDQDPASPASASSTVTAGYIDEDGHYQGLSQAERQALLSLETTGRPVTANIDSLGNYRVLVTKDADTGDTVVTGLSLKLDNALVRTQLLFEGAIGATGILIVAIAGSVLVRSSLAPLERVACTAERVASQPLAQGEVSIDERVPDQDLSSSLEVGQVGSALNTLLGHVDEALAARQRSETQVRQFVADASHELRTPLASIRGYTELIAREGGDAALPEEAVHALDRVHSESVRMTQLVEDLLLLARLDAGRELQHDEVDLVGILLDTVSDARAAGPDHVWDLNLTALDAPADLSQDELEDFEPEPPLVLGDEARLRQVLVNLLANARVHTPAGSHVSVTLTRSPAASIEGTDTPRRLPDGSGAVESHEARSSAQPGGADSQPARGAEELVITIADDGPGIAPEMRDRMFERFARGDASRERRTGSTGLGMSIALAIVQSHGGTLTVDSRQAPEGSPEDTPHGTTFTVRLPAAVGVE</sequence>
<dbReference type="SUPFAM" id="SSF47384">
    <property type="entry name" value="Homodimeric domain of signal transducing histidine kinase"/>
    <property type="match status" value="1"/>
</dbReference>
<dbReference type="InterPro" id="IPR005467">
    <property type="entry name" value="His_kinase_dom"/>
</dbReference>
<feature type="domain" description="Histidine kinase" evidence="13">
    <location>
        <begin position="349"/>
        <end position="634"/>
    </location>
</feature>
<feature type="region of interest" description="Disordered" evidence="11">
    <location>
        <begin position="59"/>
        <end position="144"/>
    </location>
</feature>
<dbReference type="Pfam" id="PF02518">
    <property type="entry name" value="HATPase_c"/>
    <property type="match status" value="1"/>
</dbReference>
<dbReference type="AlphaFoldDB" id="J1HNT5"/>
<comment type="catalytic activity">
    <reaction evidence="1">
        <text>ATP + protein L-histidine = ADP + protein N-phospho-L-histidine.</text>
        <dbReference type="EC" id="2.7.13.3"/>
    </reaction>
</comment>
<keyword evidence="4" id="KW-0597">Phosphoprotein</keyword>
<dbReference type="CDD" id="cd00075">
    <property type="entry name" value="HATPase"/>
    <property type="match status" value="1"/>
</dbReference>
<accession>J1HNT5</accession>
<dbReference type="Gene3D" id="6.10.340.10">
    <property type="match status" value="1"/>
</dbReference>
<dbReference type="Proteomes" id="UP000002941">
    <property type="component" value="Unassembled WGS sequence"/>
</dbReference>
<dbReference type="InterPro" id="IPR050428">
    <property type="entry name" value="TCS_sensor_his_kinase"/>
</dbReference>
<feature type="domain" description="HAMP" evidence="14">
    <location>
        <begin position="272"/>
        <end position="334"/>
    </location>
</feature>